<comment type="similarity">
    <text evidence="2">Belongs to the histidine acid phosphatase family.</text>
</comment>
<gene>
    <name evidence="3" type="primary">LOC114324865</name>
</gene>
<evidence type="ECO:0000256" key="1">
    <source>
        <dbReference type="ARBA" id="ARBA00000032"/>
    </source>
</evidence>
<evidence type="ECO:0000313" key="3">
    <source>
        <dbReference type="RefSeq" id="XP_028128550.1"/>
    </source>
</evidence>
<reference evidence="3" key="1">
    <citation type="submission" date="2025-08" db="UniProtKB">
        <authorList>
            <consortium name="RefSeq"/>
        </authorList>
    </citation>
    <scope>IDENTIFICATION</scope>
    <source>
        <tissue evidence="3">Whole insect</tissue>
    </source>
</reference>
<dbReference type="AlphaFoldDB" id="A0A6P7F519"/>
<dbReference type="InterPro" id="IPR029033">
    <property type="entry name" value="His_PPase_superfam"/>
</dbReference>
<sequence>MGFKKRVKSLVTCVNFLLAQVFTIRMTTWLSLVVPLVYLWCRCKAEDELVSVVEIFRHGDRTPAFFYPNDPYQDPKYWNGLKEGDLTEKGSQQLYNLGQQFKDRYKDFLGNAYNPDEIIVMSTHMSRTENSAKSFMSGLYGGIEIPIKKETAVANQIITCLKFDYLYKRSELSDPDIVDINEKNKDLYQYLSNHTKLPVGGLFRASGVLDTLKIEQDAKLELPEWANIVMGDTMQQVSKTAAEFFCYTKEMQKLGLGSLMNHIIENFDNIISGKKEAKTLIFSLHDLNLICFLQSFKYPEIAQPGFASSIFFELKKSKTNGRYYVNTFYKPSVEQTPIPINVAGCDLDCDLDEFKNIFRDLRLSAGQWYSECYAFGLFDKLFPTKEH</sequence>
<evidence type="ECO:0000256" key="2">
    <source>
        <dbReference type="ARBA" id="ARBA00005375"/>
    </source>
</evidence>
<dbReference type="SUPFAM" id="SSF53254">
    <property type="entry name" value="Phosphoglycerate mutase-like"/>
    <property type="match status" value="1"/>
</dbReference>
<dbReference type="PANTHER" id="PTHR11567:SF19">
    <property type="entry name" value="GH19849P"/>
    <property type="match status" value="1"/>
</dbReference>
<dbReference type="CDD" id="cd07061">
    <property type="entry name" value="HP_HAP_like"/>
    <property type="match status" value="1"/>
</dbReference>
<dbReference type="PANTHER" id="PTHR11567">
    <property type="entry name" value="ACID PHOSPHATASE-RELATED"/>
    <property type="match status" value="1"/>
</dbReference>
<proteinExistence type="inferred from homology"/>
<protein>
    <submittedName>
        <fullName evidence="3">Testicular acid phosphatase homolog</fullName>
    </submittedName>
</protein>
<dbReference type="InParanoid" id="A0A6P7F519"/>
<dbReference type="GO" id="GO:0003993">
    <property type="term" value="F:acid phosphatase activity"/>
    <property type="evidence" value="ECO:0007669"/>
    <property type="project" value="UniProtKB-EC"/>
</dbReference>
<dbReference type="InterPro" id="IPR033379">
    <property type="entry name" value="Acid_Pase_AS"/>
</dbReference>
<dbReference type="RefSeq" id="XP_028128550.1">
    <property type="nucleotide sequence ID" value="XM_028272749.1"/>
</dbReference>
<dbReference type="Gene3D" id="3.40.50.1240">
    <property type="entry name" value="Phosphoglycerate mutase-like"/>
    <property type="match status" value="1"/>
</dbReference>
<organism evidence="3">
    <name type="scientific">Diabrotica virgifera virgifera</name>
    <name type="common">western corn rootworm</name>
    <dbReference type="NCBI Taxonomy" id="50390"/>
    <lineage>
        <taxon>Eukaryota</taxon>
        <taxon>Metazoa</taxon>
        <taxon>Ecdysozoa</taxon>
        <taxon>Arthropoda</taxon>
        <taxon>Hexapoda</taxon>
        <taxon>Insecta</taxon>
        <taxon>Pterygota</taxon>
        <taxon>Neoptera</taxon>
        <taxon>Endopterygota</taxon>
        <taxon>Coleoptera</taxon>
        <taxon>Polyphaga</taxon>
        <taxon>Cucujiformia</taxon>
        <taxon>Chrysomeloidea</taxon>
        <taxon>Chrysomelidae</taxon>
        <taxon>Galerucinae</taxon>
        <taxon>Diabroticina</taxon>
        <taxon>Diabroticites</taxon>
        <taxon>Diabrotica</taxon>
    </lineage>
</organism>
<dbReference type="Pfam" id="PF00328">
    <property type="entry name" value="His_Phos_2"/>
    <property type="match status" value="1"/>
</dbReference>
<accession>A0A6P7F519</accession>
<comment type="catalytic activity">
    <reaction evidence="1">
        <text>a phosphate monoester + H2O = an alcohol + phosphate</text>
        <dbReference type="Rhea" id="RHEA:15017"/>
        <dbReference type="ChEBI" id="CHEBI:15377"/>
        <dbReference type="ChEBI" id="CHEBI:30879"/>
        <dbReference type="ChEBI" id="CHEBI:43474"/>
        <dbReference type="ChEBI" id="CHEBI:67140"/>
        <dbReference type="EC" id="3.1.3.2"/>
    </reaction>
</comment>
<name>A0A6P7F519_DIAVI</name>
<dbReference type="InterPro" id="IPR050645">
    <property type="entry name" value="Histidine_acid_phosphatase"/>
</dbReference>
<dbReference type="InterPro" id="IPR000560">
    <property type="entry name" value="His_Pase_clade-2"/>
</dbReference>
<dbReference type="PROSITE" id="PS00616">
    <property type="entry name" value="HIS_ACID_PHOSPHAT_1"/>
    <property type="match status" value="1"/>
</dbReference>